<dbReference type="InterPro" id="IPR014031">
    <property type="entry name" value="Ketoacyl_synth_C"/>
</dbReference>
<dbReference type="PROSITE" id="PS52004">
    <property type="entry name" value="KS3_2"/>
    <property type="match status" value="1"/>
</dbReference>
<dbReference type="SUPFAM" id="SSF53901">
    <property type="entry name" value="Thiolase-like"/>
    <property type="match status" value="2"/>
</dbReference>
<dbReference type="SMART" id="SM00825">
    <property type="entry name" value="PKS_KS"/>
    <property type="match status" value="1"/>
</dbReference>
<dbReference type="InterPro" id="IPR016039">
    <property type="entry name" value="Thiolase-like"/>
</dbReference>
<evidence type="ECO:0000256" key="3">
    <source>
        <dbReference type="RuleBase" id="RU003694"/>
    </source>
</evidence>
<keyword evidence="2 3" id="KW-0808">Transferase</keyword>
<evidence type="ECO:0000313" key="6">
    <source>
        <dbReference type="Proteomes" id="UP000318141"/>
    </source>
</evidence>
<dbReference type="InterPro" id="IPR020841">
    <property type="entry name" value="PKS_Beta-ketoAc_synthase_dom"/>
</dbReference>
<reference evidence="5 6" key="1">
    <citation type="submission" date="2019-07" db="EMBL/GenBank/DDBJ databases">
        <title>Genome sequencing of lignin-degrading bacterial isolates.</title>
        <authorList>
            <person name="Gladden J."/>
        </authorList>
    </citation>
    <scope>NUCLEOTIDE SEQUENCE [LARGE SCALE GENOMIC DNA]</scope>
    <source>
        <strain evidence="5 6">J11</strain>
    </source>
</reference>
<dbReference type="InterPro" id="IPR000794">
    <property type="entry name" value="Beta-ketoacyl_synthase"/>
</dbReference>
<dbReference type="AlphaFoldDB" id="A0A562BL28"/>
<dbReference type="Pfam" id="PF00109">
    <property type="entry name" value="ketoacyl-synt"/>
    <property type="match status" value="1"/>
</dbReference>
<dbReference type="PANTHER" id="PTHR11712">
    <property type="entry name" value="POLYKETIDE SYNTHASE-RELATED"/>
    <property type="match status" value="1"/>
</dbReference>
<dbReference type="PANTHER" id="PTHR11712:SF320">
    <property type="entry name" value="BETA-KETOACYL SYNTHASE"/>
    <property type="match status" value="1"/>
</dbReference>
<dbReference type="CDD" id="cd00834">
    <property type="entry name" value="KAS_I_II"/>
    <property type="match status" value="1"/>
</dbReference>
<dbReference type="NCBIfam" id="NF006618">
    <property type="entry name" value="PRK09185.1"/>
    <property type="match status" value="1"/>
</dbReference>
<proteinExistence type="inferred from homology"/>
<dbReference type="GO" id="GO:0004315">
    <property type="term" value="F:3-oxoacyl-[acyl-carrier-protein] synthase activity"/>
    <property type="evidence" value="ECO:0007669"/>
    <property type="project" value="TreeGrafter"/>
</dbReference>
<evidence type="ECO:0000313" key="5">
    <source>
        <dbReference type="EMBL" id="TWG85975.1"/>
    </source>
</evidence>
<keyword evidence="6" id="KW-1185">Reference proteome</keyword>
<evidence type="ECO:0000259" key="4">
    <source>
        <dbReference type="PROSITE" id="PS52004"/>
    </source>
</evidence>
<sequence>MRAPGPPASRPSPFDTIACAATAPSGFPTGRISTDSLDPALSPLLLSHFTATTCLGHGLADHANALREQRGGLAPCRFEGVRLQTHVGEVPDVDAQRVPEQLAAFDCRNNRLAWLALQQDGFAGHVVAARERYGPRRIGVFLGTSTGGILETERAYRRRDATGALPADFDYARQHSPFALPAFVRACFGLTGPAAVSSACSSGAKVFASARRMIEAGWIDAAVVGGVDTLCLTTLYGFDSLELVSAQPCRPYDVARNGISIGEGAGFALLERAPTRPGPDAILLSGIGESSDAHHMSSPHPEGLGARMAMAQALSDAGLSPADIDYINLHGTATRANDAAEGRAVLDLFGATPCSSTKGATGHTLGAAGAVEAVIAALALREGFMPAGIHTATVDPALPVQYLLQTRRQPMRHVMSNAFGFGGSNCSLLFSRADAACAGADA</sequence>
<comment type="caution">
    <text evidence="5">The sequence shown here is derived from an EMBL/GenBank/DDBJ whole genome shotgun (WGS) entry which is preliminary data.</text>
</comment>
<protein>
    <submittedName>
        <fullName evidence="5">3-oxoacyl-[acyl-carrier-protein] synthase-1</fullName>
    </submittedName>
</protein>
<dbReference type="Gene3D" id="3.40.47.10">
    <property type="match status" value="1"/>
</dbReference>
<evidence type="ECO:0000256" key="1">
    <source>
        <dbReference type="ARBA" id="ARBA00008467"/>
    </source>
</evidence>
<dbReference type="InterPro" id="IPR014030">
    <property type="entry name" value="Ketoacyl_synth_N"/>
</dbReference>
<dbReference type="Pfam" id="PF02801">
    <property type="entry name" value="Ketoacyl-synt_C"/>
    <property type="match status" value="1"/>
</dbReference>
<gene>
    <name evidence="5" type="ORF">L602_002200000300</name>
</gene>
<dbReference type="Proteomes" id="UP000318141">
    <property type="component" value="Unassembled WGS sequence"/>
</dbReference>
<organism evidence="5 6">
    <name type="scientific">Cupriavidus gilardii J11</name>
    <dbReference type="NCBI Taxonomy" id="936133"/>
    <lineage>
        <taxon>Bacteria</taxon>
        <taxon>Pseudomonadati</taxon>
        <taxon>Pseudomonadota</taxon>
        <taxon>Betaproteobacteria</taxon>
        <taxon>Burkholderiales</taxon>
        <taxon>Burkholderiaceae</taxon>
        <taxon>Cupriavidus</taxon>
    </lineage>
</organism>
<dbReference type="GO" id="GO:0006633">
    <property type="term" value="P:fatty acid biosynthetic process"/>
    <property type="evidence" value="ECO:0007669"/>
    <property type="project" value="TreeGrafter"/>
</dbReference>
<accession>A0A562BL28</accession>
<comment type="similarity">
    <text evidence="1 3">Belongs to the thiolase-like superfamily. Beta-ketoacyl-ACP synthases family.</text>
</comment>
<name>A0A562BL28_9BURK</name>
<dbReference type="EMBL" id="VLJN01000015">
    <property type="protein sequence ID" value="TWG85975.1"/>
    <property type="molecule type" value="Genomic_DNA"/>
</dbReference>
<feature type="domain" description="Ketosynthase family 3 (KS3)" evidence="4">
    <location>
        <begin position="1"/>
        <end position="432"/>
    </location>
</feature>
<evidence type="ECO:0000256" key="2">
    <source>
        <dbReference type="ARBA" id="ARBA00022679"/>
    </source>
</evidence>
<dbReference type="GO" id="GO:0005829">
    <property type="term" value="C:cytosol"/>
    <property type="evidence" value="ECO:0007669"/>
    <property type="project" value="TreeGrafter"/>
</dbReference>